<dbReference type="RefSeq" id="WP_179787928.1">
    <property type="nucleotide sequence ID" value="NZ_BAAARR010000016.1"/>
</dbReference>
<evidence type="ECO:0008006" key="3">
    <source>
        <dbReference type="Google" id="ProtNLM"/>
    </source>
</evidence>
<name>A0A852ZBD0_9ACTN</name>
<organism evidence="1 2">
    <name type="scientific">Actinopolymorpha rutila</name>
    <dbReference type="NCBI Taxonomy" id="446787"/>
    <lineage>
        <taxon>Bacteria</taxon>
        <taxon>Bacillati</taxon>
        <taxon>Actinomycetota</taxon>
        <taxon>Actinomycetes</taxon>
        <taxon>Propionibacteriales</taxon>
        <taxon>Actinopolymorphaceae</taxon>
        <taxon>Actinopolymorpha</taxon>
    </lineage>
</organism>
<accession>A0A852ZBD0</accession>
<dbReference type="AlphaFoldDB" id="A0A852ZBD0"/>
<protein>
    <recommendedName>
        <fullName evidence="3">Phosphotransferase enzyme family protein</fullName>
    </recommendedName>
</protein>
<reference evidence="1 2" key="1">
    <citation type="submission" date="2020-07" db="EMBL/GenBank/DDBJ databases">
        <title>Sequencing the genomes of 1000 actinobacteria strains.</title>
        <authorList>
            <person name="Klenk H.-P."/>
        </authorList>
    </citation>
    <scope>NUCLEOTIDE SEQUENCE [LARGE SCALE GENOMIC DNA]</scope>
    <source>
        <strain evidence="1 2">DSM 18448</strain>
    </source>
</reference>
<dbReference type="Proteomes" id="UP000579605">
    <property type="component" value="Unassembled WGS sequence"/>
</dbReference>
<gene>
    <name evidence="1" type="ORF">F4554_003009</name>
</gene>
<evidence type="ECO:0000313" key="1">
    <source>
        <dbReference type="EMBL" id="NYH90371.1"/>
    </source>
</evidence>
<sequence length="208" mass="23932">MREHLERLGWAMCGQGDWAYVYRSPHGRLAARVSPFEPGYTYFVDLCVRCAGNRHVPRIELATRLNGGGHLAVLEYLTVGNTGVVEEFLRHWKHPEEADADLRALRHEVDTMDEWGRENVRWWGPRVDMSDRHVLFSADGDAKVIDLFFVEGDDLLTELIEDPRSFVRHMPLDQLRYVLDMPDLQTGDQPADYVRRIRDALNEAATGT</sequence>
<comment type="caution">
    <text evidence="1">The sequence shown here is derived from an EMBL/GenBank/DDBJ whole genome shotgun (WGS) entry which is preliminary data.</text>
</comment>
<dbReference type="EMBL" id="JACBZH010000001">
    <property type="protein sequence ID" value="NYH90371.1"/>
    <property type="molecule type" value="Genomic_DNA"/>
</dbReference>
<evidence type="ECO:0000313" key="2">
    <source>
        <dbReference type="Proteomes" id="UP000579605"/>
    </source>
</evidence>
<proteinExistence type="predicted"/>
<keyword evidence="2" id="KW-1185">Reference proteome</keyword>